<feature type="region of interest" description="Disordered" evidence="2">
    <location>
        <begin position="351"/>
        <end position="405"/>
    </location>
</feature>
<keyword evidence="1" id="KW-0175">Coiled coil</keyword>
<evidence type="ECO:0000256" key="2">
    <source>
        <dbReference type="SAM" id="MobiDB-lite"/>
    </source>
</evidence>
<dbReference type="AlphaFoldDB" id="A0A7J0DS19"/>
<gene>
    <name evidence="3" type="ORF">Acr_00g0068120</name>
</gene>
<protein>
    <submittedName>
        <fullName evidence="3">Uncharacterized protein</fullName>
    </submittedName>
</protein>
<organism evidence="3 4">
    <name type="scientific">Actinidia rufa</name>
    <dbReference type="NCBI Taxonomy" id="165716"/>
    <lineage>
        <taxon>Eukaryota</taxon>
        <taxon>Viridiplantae</taxon>
        <taxon>Streptophyta</taxon>
        <taxon>Embryophyta</taxon>
        <taxon>Tracheophyta</taxon>
        <taxon>Spermatophyta</taxon>
        <taxon>Magnoliopsida</taxon>
        <taxon>eudicotyledons</taxon>
        <taxon>Gunneridae</taxon>
        <taxon>Pentapetalae</taxon>
        <taxon>asterids</taxon>
        <taxon>Ericales</taxon>
        <taxon>Actinidiaceae</taxon>
        <taxon>Actinidia</taxon>
    </lineage>
</organism>
<name>A0A7J0DS19_9ERIC</name>
<keyword evidence="4" id="KW-1185">Reference proteome</keyword>
<evidence type="ECO:0000256" key="1">
    <source>
        <dbReference type="SAM" id="Coils"/>
    </source>
</evidence>
<feature type="compositionally biased region" description="Low complexity" evidence="2">
    <location>
        <begin position="248"/>
        <end position="258"/>
    </location>
</feature>
<dbReference type="OrthoDB" id="1750920at2759"/>
<sequence>MLVRDSEALAQFRVDHRIPDDVVIKRPGPNDDADWVEGEGNRMPIRTWFIYQAGLRFPLSKLLRTVLSICGLTFMQVSMNFVRTVLAVESLMQREGLEFTAEDLFHTRLVTDSPDKDQYLNDFIWVSGQWEFPVDEPDPFSIPRHRGYVPVGFNRRFWRRSDQCSVAISAVNNCGRSRKVSDLLAYIPLYRYTIPLRAARQGHPVLPPLQIRGLGSRPRSSLSDEVSDLFEGTSAELRRLLEEDEGENSGSSESSSSSWDIDLGDEALNEEAEVEDGEEVDQIPVAAPLVPAPLVLVPEPINLPSSDSDVAIVERREIVEHFYSHSDSSSAGSQLNAKIMAPKVRILGKKQAPLTKPPTLPEAPVSSTPTPAEDQSIAPSLMGGKRKGKQPVEGTSRPKRGKGDHETCVALGNAVMLPQDVADHATETTAKFGGKLVMLGAQLFQRAVSSSLRLKQGVVDLKKANQKANNLEKEMKQTESELADARSAAKIAILQPNHAQQEASDLKAFAYGEVYKKLFDRAFERAGDVYERQLAEIRPGVFQEGWLAYLKELQIPLDHPTWSSPAPPVQLPASPERYSPINLPDFNEEEYATLPADEGNINTAAVEAHAGIAETANRDRVGEAEVDRAVEAEVIHYAFRSNCFYHFLRALTSSEASVPKSSVAFELQSGIRPVLVVRLSWPLRLLCTRRVSKSCGSDALSRGNYPQGLKELVEGPCCASCSTR</sequence>
<feature type="coiled-coil region" evidence="1">
    <location>
        <begin position="454"/>
        <end position="488"/>
    </location>
</feature>
<evidence type="ECO:0000313" key="4">
    <source>
        <dbReference type="Proteomes" id="UP000585474"/>
    </source>
</evidence>
<dbReference type="Proteomes" id="UP000585474">
    <property type="component" value="Unassembled WGS sequence"/>
</dbReference>
<feature type="region of interest" description="Disordered" evidence="2">
    <location>
        <begin position="242"/>
        <end position="261"/>
    </location>
</feature>
<dbReference type="EMBL" id="BJWL01000347">
    <property type="protein sequence ID" value="GFS40363.1"/>
    <property type="molecule type" value="Genomic_DNA"/>
</dbReference>
<comment type="caution">
    <text evidence="3">The sequence shown here is derived from an EMBL/GenBank/DDBJ whole genome shotgun (WGS) entry which is preliminary data.</text>
</comment>
<evidence type="ECO:0000313" key="3">
    <source>
        <dbReference type="EMBL" id="GFS40363.1"/>
    </source>
</evidence>
<reference evidence="4" key="1">
    <citation type="submission" date="2019-07" db="EMBL/GenBank/DDBJ databases">
        <title>De Novo Assembly of kiwifruit Actinidia rufa.</title>
        <authorList>
            <person name="Sugita-Konishi S."/>
            <person name="Sato K."/>
            <person name="Mori E."/>
            <person name="Abe Y."/>
            <person name="Kisaki G."/>
            <person name="Hamano K."/>
            <person name="Suezawa K."/>
            <person name="Otani M."/>
            <person name="Fukuda T."/>
            <person name="Manabe T."/>
            <person name="Gomi K."/>
            <person name="Tabuchi M."/>
            <person name="Akimitsu K."/>
            <person name="Kataoka I."/>
        </authorList>
    </citation>
    <scope>NUCLEOTIDE SEQUENCE [LARGE SCALE GENOMIC DNA]</scope>
    <source>
        <strain evidence="4">cv. Fuchu</strain>
    </source>
</reference>
<accession>A0A7J0DS19</accession>
<proteinExistence type="predicted"/>